<dbReference type="InterPro" id="IPR001648">
    <property type="entry name" value="Ribosomal_bS18"/>
</dbReference>
<gene>
    <name evidence="6" type="ORF">SYNPS1DRAFT_5677</name>
</gene>
<feature type="non-terminal residue" evidence="6">
    <location>
        <position position="70"/>
    </location>
</feature>
<evidence type="ECO:0000256" key="1">
    <source>
        <dbReference type="ARBA" id="ARBA00005589"/>
    </source>
</evidence>
<dbReference type="HAMAP" id="MF_00270">
    <property type="entry name" value="Ribosomal_bS18"/>
    <property type="match status" value="1"/>
</dbReference>
<evidence type="ECO:0000313" key="6">
    <source>
        <dbReference type="EMBL" id="RKP22398.1"/>
    </source>
</evidence>
<evidence type="ECO:0000256" key="3">
    <source>
        <dbReference type="ARBA" id="ARBA00023274"/>
    </source>
</evidence>
<dbReference type="EMBL" id="KZ992152">
    <property type="protein sequence ID" value="RKP22398.1"/>
    <property type="molecule type" value="Genomic_DNA"/>
</dbReference>
<proteinExistence type="inferred from homology"/>
<keyword evidence="7" id="KW-1185">Reference proteome</keyword>
<dbReference type="SUPFAM" id="SSF46911">
    <property type="entry name" value="Ribosomal protein S18"/>
    <property type="match status" value="1"/>
</dbReference>
<dbReference type="Pfam" id="PF01084">
    <property type="entry name" value="Ribosomal_S18"/>
    <property type="match status" value="1"/>
</dbReference>
<organism evidence="6 7">
    <name type="scientific">Syncephalis pseudoplumigaleata</name>
    <dbReference type="NCBI Taxonomy" id="1712513"/>
    <lineage>
        <taxon>Eukaryota</taxon>
        <taxon>Fungi</taxon>
        <taxon>Fungi incertae sedis</taxon>
        <taxon>Zoopagomycota</taxon>
        <taxon>Zoopagomycotina</taxon>
        <taxon>Zoopagomycetes</taxon>
        <taxon>Zoopagales</taxon>
        <taxon>Piptocephalidaceae</taxon>
        <taxon>Syncephalis</taxon>
    </lineage>
</organism>
<dbReference type="OrthoDB" id="21463at2759"/>
<keyword evidence="2 5" id="KW-0689">Ribosomal protein</keyword>
<dbReference type="GO" id="GO:0032543">
    <property type="term" value="P:mitochondrial translation"/>
    <property type="evidence" value="ECO:0007669"/>
    <property type="project" value="TreeGrafter"/>
</dbReference>
<dbReference type="Gene3D" id="4.10.640.10">
    <property type="entry name" value="Ribosomal protein S18"/>
    <property type="match status" value="1"/>
</dbReference>
<protein>
    <recommendedName>
        <fullName evidence="4">Small ribosomal subunit protein bS18m</fullName>
    </recommendedName>
</protein>
<keyword evidence="3 5" id="KW-0687">Ribonucleoprotein</keyword>
<dbReference type="Proteomes" id="UP000278143">
    <property type="component" value="Unassembled WGS sequence"/>
</dbReference>
<dbReference type="PANTHER" id="PTHR13479:SF40">
    <property type="entry name" value="SMALL RIBOSOMAL SUBUNIT PROTEIN BS18M"/>
    <property type="match status" value="1"/>
</dbReference>
<evidence type="ECO:0000256" key="5">
    <source>
        <dbReference type="RuleBase" id="RU003910"/>
    </source>
</evidence>
<dbReference type="InterPro" id="IPR036870">
    <property type="entry name" value="Ribosomal_bS18_sf"/>
</dbReference>
<dbReference type="PANTHER" id="PTHR13479">
    <property type="entry name" value="30S RIBOSOMAL PROTEIN S18"/>
    <property type="match status" value="1"/>
</dbReference>
<evidence type="ECO:0000313" key="7">
    <source>
        <dbReference type="Proteomes" id="UP000278143"/>
    </source>
</evidence>
<dbReference type="PRINTS" id="PR00974">
    <property type="entry name" value="RIBOSOMALS18"/>
</dbReference>
<dbReference type="GO" id="GO:0005763">
    <property type="term" value="C:mitochondrial small ribosomal subunit"/>
    <property type="evidence" value="ECO:0007669"/>
    <property type="project" value="TreeGrafter"/>
</dbReference>
<comment type="similarity">
    <text evidence="1 5">Belongs to the bacterial ribosomal protein bS18 family.</text>
</comment>
<name>A0A4P9YRX9_9FUNG</name>
<reference evidence="7" key="1">
    <citation type="journal article" date="2018" name="Nat. Microbiol.">
        <title>Leveraging single-cell genomics to expand the fungal tree of life.</title>
        <authorList>
            <person name="Ahrendt S.R."/>
            <person name="Quandt C.A."/>
            <person name="Ciobanu D."/>
            <person name="Clum A."/>
            <person name="Salamov A."/>
            <person name="Andreopoulos B."/>
            <person name="Cheng J.F."/>
            <person name="Woyke T."/>
            <person name="Pelin A."/>
            <person name="Henrissat B."/>
            <person name="Reynolds N.K."/>
            <person name="Benny G.L."/>
            <person name="Smith M.E."/>
            <person name="James T.Y."/>
            <person name="Grigoriev I.V."/>
        </authorList>
    </citation>
    <scope>NUCLEOTIDE SEQUENCE [LARGE SCALE GENOMIC DNA]</scope>
    <source>
        <strain evidence="7">Benny S71-1</strain>
    </source>
</reference>
<evidence type="ECO:0000256" key="2">
    <source>
        <dbReference type="ARBA" id="ARBA00022980"/>
    </source>
</evidence>
<dbReference type="GO" id="GO:0070181">
    <property type="term" value="F:small ribosomal subunit rRNA binding"/>
    <property type="evidence" value="ECO:0007669"/>
    <property type="project" value="TreeGrafter"/>
</dbReference>
<dbReference type="AlphaFoldDB" id="A0A4P9YRX9"/>
<sequence>RHARRQDPFNLLGLDPLHEFKNVPLLSRFVTEMGRIRPRSETGLSTKNQRRLSKAIKRARAMGLMPFTYR</sequence>
<feature type="non-terminal residue" evidence="6">
    <location>
        <position position="1"/>
    </location>
</feature>
<accession>A0A4P9YRX9</accession>
<evidence type="ECO:0000256" key="4">
    <source>
        <dbReference type="ARBA" id="ARBA00035264"/>
    </source>
</evidence>
<dbReference type="GO" id="GO:0003735">
    <property type="term" value="F:structural constituent of ribosome"/>
    <property type="evidence" value="ECO:0007669"/>
    <property type="project" value="InterPro"/>
</dbReference>
<dbReference type="NCBIfam" id="TIGR00165">
    <property type="entry name" value="S18"/>
    <property type="match status" value="1"/>
</dbReference>